<feature type="region of interest" description="Disordered" evidence="8">
    <location>
        <begin position="306"/>
        <end position="347"/>
    </location>
</feature>
<comment type="similarity">
    <text evidence="6">Belongs to the DEAD box helicase family.</text>
</comment>
<dbReference type="Gene3D" id="3.40.50.300">
    <property type="entry name" value="P-loop containing nucleotide triphosphate hydrolases"/>
    <property type="match status" value="2"/>
</dbReference>
<keyword evidence="1 6" id="KW-0547">Nucleotide-binding</keyword>
<dbReference type="EC" id="3.6.4.13" evidence="7"/>
<evidence type="ECO:0000256" key="8">
    <source>
        <dbReference type="SAM" id="MobiDB-lite"/>
    </source>
</evidence>
<protein>
    <recommendedName>
        <fullName evidence="7">ATP-dependent RNA helicase</fullName>
        <ecNumber evidence="7">3.6.4.13</ecNumber>
    </recommendedName>
</protein>
<dbReference type="PANTHER" id="PTHR24031">
    <property type="entry name" value="RNA HELICASE"/>
    <property type="match status" value="1"/>
</dbReference>
<feature type="compositionally biased region" description="Basic and acidic residues" evidence="8">
    <location>
        <begin position="391"/>
        <end position="415"/>
    </location>
</feature>
<evidence type="ECO:0000256" key="7">
    <source>
        <dbReference type="RuleBase" id="RU365068"/>
    </source>
</evidence>
<evidence type="ECO:0000313" key="12">
    <source>
        <dbReference type="RefSeq" id="XP_006818910.1"/>
    </source>
</evidence>
<comment type="domain">
    <text evidence="7">The Q motif is unique to and characteristic of the DEAD box family of RNA helicases and controls ATP binding and hydrolysis.</text>
</comment>
<dbReference type="CDD" id="cd18787">
    <property type="entry name" value="SF2_C_DEAD"/>
    <property type="match status" value="1"/>
</dbReference>
<feature type="region of interest" description="Disordered" evidence="8">
    <location>
        <begin position="549"/>
        <end position="582"/>
    </location>
</feature>
<keyword evidence="2 6" id="KW-0378">Hydrolase</keyword>
<dbReference type="Pfam" id="PF13959">
    <property type="entry name" value="CTE_SPB4"/>
    <property type="match status" value="1"/>
</dbReference>
<feature type="compositionally biased region" description="Acidic residues" evidence="8">
    <location>
        <begin position="376"/>
        <end position="390"/>
    </location>
</feature>
<accession>A0ABM0MFW9</accession>
<evidence type="ECO:0000259" key="9">
    <source>
        <dbReference type="PROSITE" id="PS51192"/>
    </source>
</evidence>
<dbReference type="Pfam" id="PF00270">
    <property type="entry name" value="DEAD"/>
    <property type="match status" value="1"/>
</dbReference>
<dbReference type="SUPFAM" id="SSF52540">
    <property type="entry name" value="P-loop containing nucleoside triphosphate hydrolases"/>
    <property type="match status" value="1"/>
</dbReference>
<dbReference type="InterPro" id="IPR025313">
    <property type="entry name" value="SPB4-like_CTE"/>
</dbReference>
<feature type="compositionally biased region" description="Basic residues" evidence="8">
    <location>
        <begin position="496"/>
        <end position="519"/>
    </location>
</feature>
<dbReference type="PROSITE" id="PS51192">
    <property type="entry name" value="HELICASE_ATP_BIND_1"/>
    <property type="match status" value="1"/>
</dbReference>
<dbReference type="InterPro" id="IPR000629">
    <property type="entry name" value="RNA-helicase_DEAD-box_CS"/>
</dbReference>
<evidence type="ECO:0000256" key="6">
    <source>
        <dbReference type="RuleBase" id="RU000492"/>
    </source>
</evidence>
<dbReference type="Proteomes" id="UP000694865">
    <property type="component" value="Unplaced"/>
</dbReference>
<evidence type="ECO:0000256" key="5">
    <source>
        <dbReference type="ARBA" id="ARBA00022884"/>
    </source>
</evidence>
<keyword evidence="3 6" id="KW-0347">Helicase</keyword>
<evidence type="ECO:0000256" key="4">
    <source>
        <dbReference type="ARBA" id="ARBA00022840"/>
    </source>
</evidence>
<proteinExistence type="inferred from homology"/>
<feature type="domain" description="Helicase ATP-binding" evidence="9">
    <location>
        <begin position="1"/>
        <end position="56"/>
    </location>
</feature>
<comment type="function">
    <text evidence="7">RNA helicase.</text>
</comment>
<feature type="domain" description="Helicase C-terminal" evidence="10">
    <location>
        <begin position="82"/>
        <end position="231"/>
    </location>
</feature>
<dbReference type="RefSeq" id="XP_006818910.1">
    <property type="nucleotide sequence ID" value="XM_006818847.1"/>
</dbReference>
<feature type="compositionally biased region" description="Low complexity" evidence="8">
    <location>
        <begin position="309"/>
        <end position="328"/>
    </location>
</feature>
<feature type="non-terminal residue" evidence="12">
    <location>
        <position position="1"/>
    </location>
</feature>
<feature type="region of interest" description="Disordered" evidence="8">
    <location>
        <begin position="493"/>
        <end position="534"/>
    </location>
</feature>
<dbReference type="InterPro" id="IPR001650">
    <property type="entry name" value="Helicase_C-like"/>
</dbReference>
<evidence type="ECO:0000256" key="3">
    <source>
        <dbReference type="ARBA" id="ARBA00022806"/>
    </source>
</evidence>
<name>A0ABM0MFW9_SACKO</name>
<comment type="catalytic activity">
    <reaction evidence="7">
        <text>ATP + H2O = ADP + phosphate + H(+)</text>
        <dbReference type="Rhea" id="RHEA:13065"/>
        <dbReference type="ChEBI" id="CHEBI:15377"/>
        <dbReference type="ChEBI" id="CHEBI:15378"/>
        <dbReference type="ChEBI" id="CHEBI:30616"/>
        <dbReference type="ChEBI" id="CHEBI:43474"/>
        <dbReference type="ChEBI" id="CHEBI:456216"/>
        <dbReference type="EC" id="3.6.4.13"/>
    </reaction>
</comment>
<dbReference type="InterPro" id="IPR014001">
    <property type="entry name" value="Helicase_ATP-bd"/>
</dbReference>
<feature type="compositionally biased region" description="Basic and acidic residues" evidence="8">
    <location>
        <begin position="555"/>
        <end position="566"/>
    </location>
</feature>
<dbReference type="SMART" id="SM01178">
    <property type="entry name" value="DUF4217"/>
    <property type="match status" value="1"/>
</dbReference>
<dbReference type="InterPro" id="IPR011545">
    <property type="entry name" value="DEAD/DEAH_box_helicase_dom"/>
</dbReference>
<dbReference type="GeneID" id="102809725"/>
<evidence type="ECO:0000256" key="1">
    <source>
        <dbReference type="ARBA" id="ARBA00022741"/>
    </source>
</evidence>
<dbReference type="InterPro" id="IPR027417">
    <property type="entry name" value="P-loop_NTPase"/>
</dbReference>
<dbReference type="PROSITE" id="PS00039">
    <property type="entry name" value="DEAD_ATP_HELICASE"/>
    <property type="match status" value="1"/>
</dbReference>
<keyword evidence="11" id="KW-1185">Reference proteome</keyword>
<sequence length="607" mass="70134">LVLDEADRILDLGFEKTMNAIIENLPPERQTLLFSATQTKSVRDLARLSLKDPKYISVHQHHEYSTPAQLEQSYVVCELHQKLNMLYSFIRNHLKKKTLVFMASCKQVKYVYEAICRLRPGITVMALYGKLNQLRRVAVYNEFCKKENAVLIATDIAARGLDFPAVHWVLQLDCPEDASTYIHRAGRTARYQDDGESLLVLLPSEEKNMLHQLVERKIPIQKIRINPDKLIQIQNKLQAICAKNYEMKQSAQRCFISYLRSIYLMKNKDVFDINKLTTDEYATSLGLVISPRIRFLQRAEKLREKQMAEKISSTKTETKITPQTSSGGSEEDESENEDSNSNHGDKNKLIADKDIKISLDDSDDDILTVKTKNVFEEDSQSSEEDTEEDTVEVREETVTVSVKPEEENEKKDLKVPVKTNPKKKLSKAALAKKLARKKYKVNQKIIFDEEGEVAQQFPPVQKTFIQMDEDDDKGGINIDKTVVLMREEDKHDKQVFRQRVKDKHRAEKLKKKAGRKRRKRGDESEEEDIGVQLSINPEDECNIDLLPDPDQYFNKSEKHSHAEKEFSFSNTKKKRKKQADVKKKMLIDDMGLKEEEELALHLLMKDS</sequence>
<feature type="compositionally biased region" description="Acidic residues" evidence="8">
    <location>
        <begin position="329"/>
        <end position="338"/>
    </location>
</feature>
<dbReference type="SMART" id="SM00490">
    <property type="entry name" value="HELICc"/>
    <property type="match status" value="1"/>
</dbReference>
<keyword evidence="5 7" id="KW-0694">RNA-binding</keyword>
<evidence type="ECO:0000259" key="10">
    <source>
        <dbReference type="PROSITE" id="PS51194"/>
    </source>
</evidence>
<gene>
    <name evidence="12" type="primary">LOC102809725</name>
</gene>
<organism evidence="11 12">
    <name type="scientific">Saccoglossus kowalevskii</name>
    <name type="common">Acorn worm</name>
    <dbReference type="NCBI Taxonomy" id="10224"/>
    <lineage>
        <taxon>Eukaryota</taxon>
        <taxon>Metazoa</taxon>
        <taxon>Hemichordata</taxon>
        <taxon>Enteropneusta</taxon>
        <taxon>Harrimaniidae</taxon>
        <taxon>Saccoglossus</taxon>
    </lineage>
</organism>
<evidence type="ECO:0000313" key="11">
    <source>
        <dbReference type="Proteomes" id="UP000694865"/>
    </source>
</evidence>
<reference evidence="12" key="1">
    <citation type="submission" date="2025-08" db="UniProtKB">
        <authorList>
            <consortium name="RefSeq"/>
        </authorList>
    </citation>
    <scope>IDENTIFICATION</scope>
    <source>
        <tissue evidence="12">Testes</tissue>
    </source>
</reference>
<dbReference type="PROSITE" id="PS51194">
    <property type="entry name" value="HELICASE_CTER"/>
    <property type="match status" value="1"/>
</dbReference>
<feature type="region of interest" description="Disordered" evidence="8">
    <location>
        <begin position="375"/>
        <end position="424"/>
    </location>
</feature>
<dbReference type="Pfam" id="PF00271">
    <property type="entry name" value="Helicase_C"/>
    <property type="match status" value="1"/>
</dbReference>
<keyword evidence="4 6" id="KW-0067">ATP-binding</keyword>
<evidence type="ECO:0000256" key="2">
    <source>
        <dbReference type="ARBA" id="ARBA00022801"/>
    </source>
</evidence>